<dbReference type="InterPro" id="IPR037316">
    <property type="entry name" value="Yen1_H3TH"/>
</dbReference>
<feature type="compositionally biased region" description="Polar residues" evidence="3">
    <location>
        <begin position="629"/>
        <end position="660"/>
    </location>
</feature>
<evidence type="ECO:0000259" key="5">
    <source>
        <dbReference type="SMART" id="SM00485"/>
    </source>
</evidence>
<dbReference type="CDD" id="cd09870">
    <property type="entry name" value="PIN_YEN1"/>
    <property type="match status" value="1"/>
</dbReference>
<dbReference type="GO" id="GO:0017108">
    <property type="term" value="F:5'-flap endonuclease activity"/>
    <property type="evidence" value="ECO:0007669"/>
    <property type="project" value="TreeGrafter"/>
</dbReference>
<evidence type="ECO:0000313" key="7">
    <source>
        <dbReference type="Proteomes" id="UP000029964"/>
    </source>
</evidence>
<dbReference type="SUPFAM" id="SSF88723">
    <property type="entry name" value="PIN domain-like"/>
    <property type="match status" value="1"/>
</dbReference>
<keyword evidence="6" id="KW-0255">Endonuclease</keyword>
<dbReference type="HOGENOM" id="CLU_007575_0_0_1"/>
<dbReference type="PANTHER" id="PTHR11081">
    <property type="entry name" value="FLAP ENDONUCLEASE FAMILY MEMBER"/>
    <property type="match status" value="1"/>
</dbReference>
<dbReference type="AlphaFoldDB" id="A0A086TG52"/>
<dbReference type="InterPro" id="IPR036279">
    <property type="entry name" value="5-3_exonuclease_C_sf"/>
</dbReference>
<evidence type="ECO:0000313" key="6">
    <source>
        <dbReference type="EMBL" id="KFH48334.1"/>
    </source>
</evidence>
<comment type="caution">
    <text evidence="6">The sequence shown here is derived from an EMBL/GenBank/DDBJ whole genome shotgun (WGS) entry which is preliminary data.</text>
</comment>
<feature type="domain" description="XPG-I" evidence="4">
    <location>
        <begin position="108"/>
        <end position="184"/>
    </location>
</feature>
<evidence type="ECO:0000256" key="1">
    <source>
        <dbReference type="ARBA" id="ARBA00022722"/>
    </source>
</evidence>
<sequence length="792" mass="86916">MGIKGIYAQLGPGERVSLAKLTADSFRDKGRPLRLAVDFAIWQFQNQAARGGTNPAIRTLFYRLVRLLGTPIQPIFVFDGPHKPVFKRKKRSGRGDGVAVSQAKRLIRLFGFPVHDAPAEAEAECALMQKRGIVDAVLSEDVDTIMFGCSRTLRNWSSEMKRSTTPTHVSLYDVAAMRLAELGLDREGMVLVALMSGGDYLPDGIPGCGVKVACEAAKAGFGKSLCRLRASDEQGLQEWRERLAHELRTNENNHFRTKHRALSIPDNFPNLEVLRYYTHPVVSPISTMEAVKEKLAQRQQLHLEALREFSRETFGWDYRIGAIKFIRVLGPALLVRNMLCEQDGEEAIHHIVKRRKHSSADGEPKLRLEFVPAEVVPIDLSQEAEEIIPSSREGLALNDDEEFEVAADEVEGAAVSQTGKVFDVTSIDTAWVLEDVVKQAAPRAFSEWEAAEQAKLARKSLKKQKGTGTKAAKASGMQRGALDKFVRTTKTSTVLRETQKGTLDIAEKVAPPEPTQPAQRSSISPPPREPSKQPAPSRVNDPDHPPADIWTSARSQVTPTRTSKSAGVQEAIVISSSPTGAAASPPPSASSRARPPPAGSPEVFGLVRSGFALSQDTKRVKSKGRQGGTKKSSTKGPQNSPARRFKQTSIDMFTTRTDPFSSSQSSSSTDPPTPVRADYDSDEDLPPLSSLISRKPLEPFSPSKRPKSPPDSNRGVSPPGPGKKKLLVPRTSAVGYFKEVEVDADERDETACREARRLERKGKACKVVRLSDVSFVDLTQEDWISTRCNNIE</sequence>
<keyword evidence="2" id="KW-0378">Hydrolase</keyword>
<dbReference type="EMBL" id="JPKY01000004">
    <property type="protein sequence ID" value="KFH48334.1"/>
    <property type="molecule type" value="Genomic_DNA"/>
</dbReference>
<reference evidence="7" key="1">
    <citation type="journal article" date="2014" name="Genome Announc.">
        <title>Genome sequence and annotation of Acremonium chrysogenum, producer of the beta-lactam antibiotic cephalosporin C.</title>
        <authorList>
            <person name="Terfehr D."/>
            <person name="Dahlmann T.A."/>
            <person name="Specht T."/>
            <person name="Zadra I."/>
            <person name="Kuernsteiner H."/>
            <person name="Kueck U."/>
        </authorList>
    </citation>
    <scope>NUCLEOTIDE SEQUENCE [LARGE SCALE GENOMIC DNA]</scope>
    <source>
        <strain evidence="7">ATCC 11550 / CBS 779.69 / DSM 880 / IAM 14645 / JCM 23072 / IMI 49137</strain>
    </source>
</reference>
<proteinExistence type="predicted"/>
<dbReference type="CDD" id="cd09906">
    <property type="entry name" value="H3TH_YEN1"/>
    <property type="match status" value="1"/>
</dbReference>
<dbReference type="FunFam" id="3.40.50.1010:FF:000037">
    <property type="entry name" value="Rad2-like endonuclease, putative (AFU_orthologue AFUA_3G13260)"/>
    <property type="match status" value="1"/>
</dbReference>
<dbReference type="STRING" id="857340.A0A086TG52"/>
<keyword evidence="1" id="KW-0540">Nuclease</keyword>
<dbReference type="PANTHER" id="PTHR11081:SF75">
    <property type="entry name" value="ENDONUCLEASE, PUTATIVE (AFU_ORTHOLOGUE AFUA_3G13260)-RELATED"/>
    <property type="match status" value="1"/>
</dbReference>
<dbReference type="GO" id="GO:0008821">
    <property type="term" value="F:crossover junction DNA endonuclease activity"/>
    <property type="evidence" value="ECO:0007669"/>
    <property type="project" value="InterPro"/>
</dbReference>
<feature type="region of interest" description="Disordered" evidence="3">
    <location>
        <begin position="458"/>
        <end position="730"/>
    </location>
</feature>
<dbReference type="InterPro" id="IPR006085">
    <property type="entry name" value="XPG_DNA_repair_N"/>
</dbReference>
<dbReference type="SMART" id="SM00485">
    <property type="entry name" value="XPGN"/>
    <property type="match status" value="1"/>
</dbReference>
<name>A0A086TG52_HAPC1</name>
<organism evidence="6 7">
    <name type="scientific">Hapsidospora chrysogenum (strain ATCC 11550 / CBS 779.69 / DSM 880 / IAM 14645 / JCM 23072 / IMI 49137)</name>
    <name type="common">Acremonium chrysogenum</name>
    <dbReference type="NCBI Taxonomy" id="857340"/>
    <lineage>
        <taxon>Eukaryota</taxon>
        <taxon>Fungi</taxon>
        <taxon>Dikarya</taxon>
        <taxon>Ascomycota</taxon>
        <taxon>Pezizomycotina</taxon>
        <taxon>Sordariomycetes</taxon>
        <taxon>Hypocreomycetidae</taxon>
        <taxon>Hypocreales</taxon>
        <taxon>Bionectriaceae</taxon>
        <taxon>Hapsidospora</taxon>
    </lineage>
</organism>
<evidence type="ECO:0000256" key="3">
    <source>
        <dbReference type="SAM" id="MobiDB-lite"/>
    </source>
</evidence>
<dbReference type="Gene3D" id="1.10.150.20">
    <property type="entry name" value="5' to 3' exonuclease, C-terminal subdomain"/>
    <property type="match status" value="1"/>
</dbReference>
<feature type="compositionally biased region" description="Polar residues" evidence="3">
    <location>
        <begin position="552"/>
        <end position="566"/>
    </location>
</feature>
<feature type="compositionally biased region" description="Pro residues" evidence="3">
    <location>
        <begin position="584"/>
        <end position="599"/>
    </location>
</feature>
<dbReference type="OrthoDB" id="2959108at2759"/>
<dbReference type="SMART" id="SM00484">
    <property type="entry name" value="XPGI"/>
    <property type="match status" value="1"/>
</dbReference>
<dbReference type="Pfam" id="PF00867">
    <property type="entry name" value="XPG_I"/>
    <property type="match status" value="1"/>
</dbReference>
<dbReference type="InterPro" id="IPR029060">
    <property type="entry name" value="PIN-like_dom_sf"/>
</dbReference>
<evidence type="ECO:0000256" key="2">
    <source>
        <dbReference type="ARBA" id="ARBA00022801"/>
    </source>
</evidence>
<accession>A0A086TG52</accession>
<dbReference type="InterPro" id="IPR041177">
    <property type="entry name" value="GEN1_C"/>
</dbReference>
<feature type="domain" description="XPG N-terminal" evidence="5">
    <location>
        <begin position="1"/>
        <end position="95"/>
    </location>
</feature>
<dbReference type="InterPro" id="IPR006086">
    <property type="entry name" value="XPG-I_dom"/>
</dbReference>
<gene>
    <name evidence="6" type="ORF">ACRE_007600</name>
</gene>
<dbReference type="GO" id="GO:0006281">
    <property type="term" value="P:DNA repair"/>
    <property type="evidence" value="ECO:0007669"/>
    <property type="project" value="UniProtKB-ARBA"/>
</dbReference>
<dbReference type="Proteomes" id="UP000029964">
    <property type="component" value="Unassembled WGS sequence"/>
</dbReference>
<dbReference type="SUPFAM" id="SSF47807">
    <property type="entry name" value="5' to 3' exonuclease, C-terminal subdomain"/>
    <property type="match status" value="1"/>
</dbReference>
<dbReference type="Gene3D" id="3.40.50.1010">
    <property type="entry name" value="5'-nuclease"/>
    <property type="match status" value="2"/>
</dbReference>
<dbReference type="Pfam" id="PF18380">
    <property type="entry name" value="GEN1_C"/>
    <property type="match status" value="1"/>
</dbReference>
<evidence type="ECO:0000259" key="4">
    <source>
        <dbReference type="SMART" id="SM00484"/>
    </source>
</evidence>
<dbReference type="Pfam" id="PF00752">
    <property type="entry name" value="XPG_N"/>
    <property type="match status" value="1"/>
</dbReference>
<dbReference type="InterPro" id="IPR006084">
    <property type="entry name" value="XPG/Rad2"/>
</dbReference>
<protein>
    <submittedName>
        <fullName evidence="6">Flap endonuclease GEN-like protein</fullName>
    </submittedName>
</protein>
<keyword evidence="7" id="KW-1185">Reference proteome</keyword>
<dbReference type="PRINTS" id="PR00853">
    <property type="entry name" value="XPGRADSUPER"/>
</dbReference>